<evidence type="ECO:0008006" key="3">
    <source>
        <dbReference type="Google" id="ProtNLM"/>
    </source>
</evidence>
<protein>
    <recommendedName>
        <fullName evidence="3">WXG100 family type VII secretion target</fullName>
    </recommendedName>
</protein>
<dbReference type="InterPro" id="IPR010310">
    <property type="entry name" value="T7SS_ESAT-6-like"/>
</dbReference>
<keyword evidence="2" id="KW-1185">Reference proteome</keyword>
<dbReference type="InterPro" id="IPR036689">
    <property type="entry name" value="ESAT-6-like_sf"/>
</dbReference>
<evidence type="ECO:0000313" key="2">
    <source>
        <dbReference type="Proteomes" id="UP000617734"/>
    </source>
</evidence>
<sequence>MPNISLDFDKIEATSARLDSASDNIVPMLNDLKNDVNNLLGDGMVFQQSSPAMQEAYDKFNTSLLAAMDGIKGFAKQFRQIKDQMHQMDADMASSLREGS</sequence>
<organism evidence="1 2">
    <name type="scientific">Kitasatospora indigofera</name>
    <dbReference type="NCBI Taxonomy" id="67307"/>
    <lineage>
        <taxon>Bacteria</taxon>
        <taxon>Bacillati</taxon>
        <taxon>Actinomycetota</taxon>
        <taxon>Actinomycetes</taxon>
        <taxon>Kitasatosporales</taxon>
        <taxon>Streptomycetaceae</taxon>
        <taxon>Kitasatospora</taxon>
    </lineage>
</organism>
<gene>
    <name evidence="1" type="ORF">GCM10018781_44520</name>
</gene>
<dbReference type="SUPFAM" id="SSF140453">
    <property type="entry name" value="EsxAB dimer-like"/>
    <property type="match status" value="1"/>
</dbReference>
<dbReference type="AlphaFoldDB" id="A0A919G040"/>
<dbReference type="Pfam" id="PF06013">
    <property type="entry name" value="WXG100"/>
    <property type="match status" value="1"/>
</dbReference>
<dbReference type="RefSeq" id="WP_073926773.1">
    <property type="nucleotide sequence ID" value="NZ_BNBO01000026.1"/>
</dbReference>
<name>A0A919G040_9ACTN</name>
<proteinExistence type="predicted"/>
<dbReference type="Proteomes" id="UP000617734">
    <property type="component" value="Unassembled WGS sequence"/>
</dbReference>
<dbReference type="GeneID" id="95354844"/>
<dbReference type="Gene3D" id="1.10.287.1060">
    <property type="entry name" value="ESAT-6-like"/>
    <property type="match status" value="1"/>
</dbReference>
<reference evidence="1" key="2">
    <citation type="submission" date="2020-09" db="EMBL/GenBank/DDBJ databases">
        <authorList>
            <person name="Sun Q."/>
            <person name="Ohkuma M."/>
        </authorList>
    </citation>
    <scope>NUCLEOTIDE SEQUENCE</scope>
    <source>
        <strain evidence="1">JCM 4646</strain>
    </source>
</reference>
<comment type="caution">
    <text evidence="1">The sequence shown here is derived from an EMBL/GenBank/DDBJ whole genome shotgun (WGS) entry which is preliminary data.</text>
</comment>
<accession>A0A919G040</accession>
<dbReference type="EMBL" id="BNBO01000026">
    <property type="protein sequence ID" value="GHH75516.1"/>
    <property type="molecule type" value="Genomic_DNA"/>
</dbReference>
<evidence type="ECO:0000313" key="1">
    <source>
        <dbReference type="EMBL" id="GHH75516.1"/>
    </source>
</evidence>
<reference evidence="1" key="1">
    <citation type="journal article" date="2014" name="Int. J. Syst. Evol. Microbiol.">
        <title>Complete genome sequence of Corynebacterium casei LMG S-19264T (=DSM 44701T), isolated from a smear-ripened cheese.</title>
        <authorList>
            <consortium name="US DOE Joint Genome Institute (JGI-PGF)"/>
            <person name="Walter F."/>
            <person name="Albersmeier A."/>
            <person name="Kalinowski J."/>
            <person name="Ruckert C."/>
        </authorList>
    </citation>
    <scope>NUCLEOTIDE SEQUENCE</scope>
    <source>
        <strain evidence="1">JCM 4646</strain>
    </source>
</reference>